<reference evidence="2" key="2">
    <citation type="submission" date="2020-05" db="EMBL/GenBank/DDBJ databases">
        <authorList>
            <person name="Kim H.-S."/>
            <person name="Proctor R.H."/>
            <person name="Brown D.W."/>
        </authorList>
    </citation>
    <scope>NUCLEOTIDE SEQUENCE</scope>
    <source>
        <strain evidence="2">NRRL 20472</strain>
    </source>
</reference>
<proteinExistence type="predicted"/>
<dbReference type="AlphaFoldDB" id="A0A8H4T377"/>
<sequence>MPSIESPTLATHLLSALLPPELAESIQKHILHPRSPVQIVTRNVLAQAQNLLDTAAPLLEPIFDRIMVVLAENQGLVGVVASLAVLATVLVILNWIRRLLMWWTRMAMRIATWAFLFAIAAWIWERGVFDSARDMAVMGGKIVGYLAVIKDVWLQEYDRYEAQQGMTGTRGTASGRRSR</sequence>
<gene>
    <name evidence="2" type="ORF">FSARC_13174</name>
</gene>
<dbReference type="Proteomes" id="UP000622797">
    <property type="component" value="Unassembled WGS sequence"/>
</dbReference>
<feature type="transmembrane region" description="Helical" evidence="1">
    <location>
        <begin position="75"/>
        <end position="95"/>
    </location>
</feature>
<keyword evidence="1" id="KW-0472">Membrane</keyword>
<feature type="transmembrane region" description="Helical" evidence="1">
    <location>
        <begin position="107"/>
        <end position="124"/>
    </location>
</feature>
<keyword evidence="1" id="KW-0812">Transmembrane</keyword>
<dbReference type="InterPro" id="IPR024316">
    <property type="entry name" value="APQ12"/>
</dbReference>
<keyword evidence="3" id="KW-1185">Reference proteome</keyword>
<dbReference type="Pfam" id="PF12716">
    <property type="entry name" value="Apq12"/>
    <property type="match status" value="1"/>
</dbReference>
<evidence type="ECO:0000256" key="1">
    <source>
        <dbReference type="SAM" id="Phobius"/>
    </source>
</evidence>
<keyword evidence="1" id="KW-1133">Transmembrane helix</keyword>
<dbReference type="EMBL" id="JABEXW010000966">
    <property type="protein sequence ID" value="KAF4950490.1"/>
    <property type="molecule type" value="Genomic_DNA"/>
</dbReference>
<accession>A0A8H4T377</accession>
<name>A0A8H4T377_9HYPO</name>
<organism evidence="2 3">
    <name type="scientific">Fusarium sarcochroum</name>
    <dbReference type="NCBI Taxonomy" id="1208366"/>
    <lineage>
        <taxon>Eukaryota</taxon>
        <taxon>Fungi</taxon>
        <taxon>Dikarya</taxon>
        <taxon>Ascomycota</taxon>
        <taxon>Pezizomycotina</taxon>
        <taxon>Sordariomycetes</taxon>
        <taxon>Hypocreomycetidae</taxon>
        <taxon>Hypocreales</taxon>
        <taxon>Nectriaceae</taxon>
        <taxon>Fusarium</taxon>
        <taxon>Fusarium lateritium species complex</taxon>
    </lineage>
</organism>
<protein>
    <submittedName>
        <fullName evidence="2">Uncharacterized protein</fullName>
    </submittedName>
</protein>
<evidence type="ECO:0000313" key="3">
    <source>
        <dbReference type="Proteomes" id="UP000622797"/>
    </source>
</evidence>
<evidence type="ECO:0000313" key="2">
    <source>
        <dbReference type="EMBL" id="KAF4950490.1"/>
    </source>
</evidence>
<reference evidence="2" key="1">
    <citation type="journal article" date="2020" name="BMC Genomics">
        <title>Correction to: Identification and distribution of gene clusters required for synthesis of sphingolipid metabolism inhibitors in diverse species of the filamentous fungus Fusarium.</title>
        <authorList>
            <person name="Kim H.S."/>
            <person name="Lohmar J.M."/>
            <person name="Busman M."/>
            <person name="Brown D.W."/>
            <person name="Naumann T.A."/>
            <person name="Divon H.H."/>
            <person name="Lysoe E."/>
            <person name="Uhlig S."/>
            <person name="Proctor R.H."/>
        </authorList>
    </citation>
    <scope>NUCLEOTIDE SEQUENCE</scope>
    <source>
        <strain evidence="2">NRRL 20472</strain>
    </source>
</reference>
<comment type="caution">
    <text evidence="2">The sequence shown here is derived from an EMBL/GenBank/DDBJ whole genome shotgun (WGS) entry which is preliminary data.</text>
</comment>
<dbReference type="OrthoDB" id="3559694at2759"/>